<evidence type="ECO:0000313" key="2">
    <source>
        <dbReference type="EMBL" id="VDM79825.1"/>
    </source>
</evidence>
<accession>A0A3P7LAQ9</accession>
<feature type="domain" description="SCP" evidence="1">
    <location>
        <begin position="73"/>
        <end position="200"/>
    </location>
</feature>
<dbReference type="SMART" id="SM00198">
    <property type="entry name" value="SCP"/>
    <property type="match status" value="1"/>
</dbReference>
<dbReference type="InterPro" id="IPR014044">
    <property type="entry name" value="CAP_dom"/>
</dbReference>
<dbReference type="InterPro" id="IPR035940">
    <property type="entry name" value="CAP_sf"/>
</dbReference>
<dbReference type="Pfam" id="PF00188">
    <property type="entry name" value="CAP"/>
    <property type="match status" value="1"/>
</dbReference>
<organism evidence="2 3">
    <name type="scientific">Strongylus vulgaris</name>
    <name type="common">Blood worm</name>
    <dbReference type="NCBI Taxonomy" id="40348"/>
    <lineage>
        <taxon>Eukaryota</taxon>
        <taxon>Metazoa</taxon>
        <taxon>Ecdysozoa</taxon>
        <taxon>Nematoda</taxon>
        <taxon>Chromadorea</taxon>
        <taxon>Rhabditida</taxon>
        <taxon>Rhabditina</taxon>
        <taxon>Rhabditomorpha</taxon>
        <taxon>Strongyloidea</taxon>
        <taxon>Strongylidae</taxon>
        <taxon>Strongylus</taxon>
    </lineage>
</organism>
<evidence type="ECO:0000313" key="3">
    <source>
        <dbReference type="Proteomes" id="UP000270094"/>
    </source>
</evidence>
<dbReference type="EMBL" id="UYYB01106478">
    <property type="protein sequence ID" value="VDM79825.1"/>
    <property type="molecule type" value="Genomic_DNA"/>
</dbReference>
<protein>
    <recommendedName>
        <fullName evidence="1">SCP domain-containing protein</fullName>
    </recommendedName>
</protein>
<reference evidence="2 3" key="1">
    <citation type="submission" date="2018-11" db="EMBL/GenBank/DDBJ databases">
        <authorList>
            <consortium name="Pathogen Informatics"/>
        </authorList>
    </citation>
    <scope>NUCLEOTIDE SEQUENCE [LARGE SCALE GENOMIC DNA]</scope>
</reference>
<keyword evidence="3" id="KW-1185">Reference proteome</keyword>
<gene>
    <name evidence="2" type="ORF">SVUK_LOCUS14823</name>
</gene>
<evidence type="ECO:0000259" key="1">
    <source>
        <dbReference type="SMART" id="SM00198"/>
    </source>
</evidence>
<dbReference type="Proteomes" id="UP000270094">
    <property type="component" value="Unassembled WGS sequence"/>
</dbReference>
<dbReference type="CDD" id="cd05380">
    <property type="entry name" value="CAP_euk"/>
    <property type="match status" value="1"/>
</dbReference>
<proteinExistence type="predicted"/>
<name>A0A3P7LAQ9_STRVU</name>
<dbReference type="SUPFAM" id="SSF55797">
    <property type="entry name" value="PR-1-like"/>
    <property type="match status" value="1"/>
</dbReference>
<sequence>MNYSMVSCSKNSEYGDPRNIRKNITAEDVCEFPNKDWSDEERNAAIKYHNDLREKIANVCDEKQFPNDELSDEERNAAIKYHNDLREKIANGNANNYVGKLTSAKNMYMLKYDCNMEKKLQEVLKKGESTITFHNGYGQNIAKFPKTEFSNITSTDQVKIALESWYNPVLYYGLKNAKNTYNDARLYTFANVSPTTNERH</sequence>
<dbReference type="Gene3D" id="3.40.33.10">
    <property type="entry name" value="CAP"/>
    <property type="match status" value="1"/>
</dbReference>
<dbReference type="AlphaFoldDB" id="A0A3P7LAQ9"/>
<dbReference type="OrthoDB" id="5874910at2759"/>